<dbReference type="RefSeq" id="WP_079101321.1">
    <property type="nucleotide sequence ID" value="NZ_JBIRWE010000006.1"/>
</dbReference>
<dbReference type="InterPro" id="IPR028081">
    <property type="entry name" value="Leu-bd"/>
</dbReference>
<comment type="similarity">
    <text evidence="1">Belongs to the leucine-binding protein family.</text>
</comment>
<dbReference type="SUPFAM" id="SSF53822">
    <property type="entry name" value="Periplasmic binding protein-like I"/>
    <property type="match status" value="1"/>
</dbReference>
<proteinExistence type="inferred from homology"/>
<keyword evidence="5" id="KW-1185">Reference proteome</keyword>
<name>A0ABW7UYD1_9ACTN</name>
<reference evidence="4 5" key="1">
    <citation type="submission" date="2024-10" db="EMBL/GenBank/DDBJ databases">
        <title>The Natural Products Discovery Center: Release of the First 8490 Sequenced Strains for Exploring Actinobacteria Biosynthetic Diversity.</title>
        <authorList>
            <person name="Kalkreuter E."/>
            <person name="Kautsar S.A."/>
            <person name="Yang D."/>
            <person name="Bader C.D."/>
            <person name="Teijaro C.N."/>
            <person name="Fluegel L."/>
            <person name="Davis C.M."/>
            <person name="Simpson J.R."/>
            <person name="Lauterbach L."/>
            <person name="Steele A.D."/>
            <person name="Gui C."/>
            <person name="Meng S."/>
            <person name="Li G."/>
            <person name="Viehrig K."/>
            <person name="Ye F."/>
            <person name="Su P."/>
            <person name="Kiefer A.F."/>
            <person name="Nichols A."/>
            <person name="Cepeda A.J."/>
            <person name="Yan W."/>
            <person name="Fan B."/>
            <person name="Jiang Y."/>
            <person name="Adhikari A."/>
            <person name="Zheng C.-J."/>
            <person name="Schuster L."/>
            <person name="Cowan T.M."/>
            <person name="Smanski M.J."/>
            <person name="Chevrette M.G."/>
            <person name="De Carvalho L.P.S."/>
            <person name="Shen B."/>
        </authorList>
    </citation>
    <scope>NUCLEOTIDE SEQUENCE [LARGE SCALE GENOMIC DNA]</scope>
    <source>
        <strain evidence="4 5">NPDC020327</strain>
    </source>
</reference>
<comment type="caution">
    <text evidence="4">The sequence shown here is derived from an EMBL/GenBank/DDBJ whole genome shotgun (WGS) entry which is preliminary data.</text>
</comment>
<protein>
    <submittedName>
        <fullName evidence="4">ABC transporter substrate-binding protein</fullName>
    </submittedName>
</protein>
<dbReference type="InterPro" id="IPR028082">
    <property type="entry name" value="Peripla_BP_I"/>
</dbReference>
<evidence type="ECO:0000256" key="2">
    <source>
        <dbReference type="ARBA" id="ARBA00022729"/>
    </source>
</evidence>
<organism evidence="4 5">
    <name type="scientific">Streptomyces pathocidini</name>
    <dbReference type="NCBI Taxonomy" id="1650571"/>
    <lineage>
        <taxon>Bacteria</taxon>
        <taxon>Bacillati</taxon>
        <taxon>Actinomycetota</taxon>
        <taxon>Actinomycetes</taxon>
        <taxon>Kitasatosporales</taxon>
        <taxon>Streptomycetaceae</taxon>
        <taxon>Streptomyces</taxon>
    </lineage>
</organism>
<accession>A0ABW7UYD1</accession>
<dbReference type="EMBL" id="JBIRWE010000006">
    <property type="protein sequence ID" value="MFI1965743.1"/>
    <property type="molecule type" value="Genomic_DNA"/>
</dbReference>
<dbReference type="Gene3D" id="3.40.50.2300">
    <property type="match status" value="2"/>
</dbReference>
<evidence type="ECO:0000259" key="3">
    <source>
        <dbReference type="Pfam" id="PF13458"/>
    </source>
</evidence>
<gene>
    <name evidence="4" type="ORF">ACH429_16810</name>
</gene>
<keyword evidence="2" id="KW-0732">Signal</keyword>
<evidence type="ECO:0000313" key="5">
    <source>
        <dbReference type="Proteomes" id="UP001611548"/>
    </source>
</evidence>
<sequence>MTGWRRPSFPRPSSPPRPLKNAGIAGLAMAAGATLLGGCGQLPGTSAPARGPVVVMTWAPEGTKATNMPGMPAMAQAYARWINKHGGLGGRELKVLTCNDRNNTVGAGRCARRAVAEDVVAVVGSYSQHGGSFMPQLEAAGIPYIGGYGLTDEEFGSPLSYPVNGGVATLLAGNGQQLAGGCERVSLVRPDTIAGDQMPSLLNAGLLAGDRRRASDVRAPESATNYARQGELALERAGADPALGAAEYGAKADGACVTAVLGDRTDTFFDSFRHLQEDRPKVRIASVLGSVQQALVTRTGGRSSPLDGASVTGWYPVESDPRWAPMRKVISENAFGDNRIDPADPGVQTTWIAYTVLRAAAESLEGGDITSESVRRALDGGVGPDGVDTGGLTPKLSWRYEDMLAVRGFPRITNAMVTYQEVRKGRLVSTRDGFIDVSKTLEDRPPEG</sequence>
<evidence type="ECO:0000256" key="1">
    <source>
        <dbReference type="ARBA" id="ARBA00010062"/>
    </source>
</evidence>
<dbReference type="Pfam" id="PF13458">
    <property type="entry name" value="Peripla_BP_6"/>
    <property type="match status" value="1"/>
</dbReference>
<dbReference type="Proteomes" id="UP001611548">
    <property type="component" value="Unassembled WGS sequence"/>
</dbReference>
<feature type="domain" description="Leucine-binding protein" evidence="3">
    <location>
        <begin position="62"/>
        <end position="380"/>
    </location>
</feature>
<evidence type="ECO:0000313" key="4">
    <source>
        <dbReference type="EMBL" id="MFI1965743.1"/>
    </source>
</evidence>